<sequence>MLFSKKFENHIKAFEIVFSTSISGGFEYHILCVTLPVVLITSSKRKKKWKTTLSMWRLSA</sequence>
<keyword evidence="1" id="KW-0812">Transmembrane</keyword>
<protein>
    <submittedName>
        <fullName evidence="2">Uncharacterized protein</fullName>
    </submittedName>
</protein>
<evidence type="ECO:0000256" key="1">
    <source>
        <dbReference type="SAM" id="Phobius"/>
    </source>
</evidence>
<reference evidence="3" key="1">
    <citation type="submission" date="2015-01" db="EMBL/GenBank/DDBJ databases">
        <authorList>
            <person name="MANFREDI Pablo"/>
        </authorList>
    </citation>
    <scope>NUCLEOTIDE SEQUENCE [LARGE SCALE GENOMIC DNA]</scope>
    <source>
        <strain evidence="3">Cc11</strain>
    </source>
</reference>
<name>A0A0B7ICF0_9FLAO</name>
<gene>
    <name evidence="2" type="ORF">CCAN11_1940002</name>
</gene>
<proteinExistence type="predicted"/>
<evidence type="ECO:0000313" key="2">
    <source>
        <dbReference type="EMBL" id="CEN49440.1"/>
    </source>
</evidence>
<feature type="transmembrane region" description="Helical" evidence="1">
    <location>
        <begin position="16"/>
        <end position="40"/>
    </location>
</feature>
<keyword evidence="1" id="KW-0472">Membrane</keyword>
<dbReference type="Proteomes" id="UP000039370">
    <property type="component" value="Unassembled WGS sequence"/>
</dbReference>
<accession>A0A0B7ICF0</accession>
<evidence type="ECO:0000313" key="3">
    <source>
        <dbReference type="Proteomes" id="UP000039370"/>
    </source>
</evidence>
<organism evidence="2 3">
    <name type="scientific">Capnocytophaga canimorsus</name>
    <dbReference type="NCBI Taxonomy" id="28188"/>
    <lineage>
        <taxon>Bacteria</taxon>
        <taxon>Pseudomonadati</taxon>
        <taxon>Bacteroidota</taxon>
        <taxon>Flavobacteriia</taxon>
        <taxon>Flavobacteriales</taxon>
        <taxon>Flavobacteriaceae</taxon>
        <taxon>Capnocytophaga</taxon>
    </lineage>
</organism>
<keyword evidence="1" id="KW-1133">Transmembrane helix</keyword>
<dbReference type="AlphaFoldDB" id="A0A0B7ICF0"/>
<dbReference type="EMBL" id="CDOK01000106">
    <property type="protein sequence ID" value="CEN49440.1"/>
    <property type="molecule type" value="Genomic_DNA"/>
</dbReference>